<evidence type="ECO:0000313" key="5">
    <source>
        <dbReference type="Proteomes" id="UP000592820"/>
    </source>
</evidence>
<evidence type="ECO:0000256" key="1">
    <source>
        <dbReference type="SAM" id="MobiDB-lite"/>
    </source>
</evidence>
<dbReference type="Pfam" id="PF04972">
    <property type="entry name" value="BON"/>
    <property type="match status" value="1"/>
</dbReference>
<dbReference type="PROSITE" id="PS51257">
    <property type="entry name" value="PROKAR_LIPOPROTEIN"/>
    <property type="match status" value="1"/>
</dbReference>
<dbReference type="Gene3D" id="3.30.1340.30">
    <property type="match status" value="1"/>
</dbReference>
<comment type="caution">
    <text evidence="4">The sequence shown here is derived from an EMBL/GenBank/DDBJ whole genome shotgun (WGS) entry which is preliminary data.</text>
</comment>
<sequence>MNARKWVKLVGASAVVFACLNTHAQPQAGGSVPTAQAEAASSPTEGEIKAANRQLVRDVRRAFRNARSQGLRASNITVRANNGVVTLTGSAPTADQVDLAINIAKGVPGVQSVTSRVAVRKDFSTRGSN</sequence>
<dbReference type="Proteomes" id="UP000592820">
    <property type="component" value="Unassembled WGS sequence"/>
</dbReference>
<evidence type="ECO:0000259" key="3">
    <source>
        <dbReference type="PROSITE" id="PS50914"/>
    </source>
</evidence>
<protein>
    <submittedName>
        <fullName evidence="4">Osmotically-inducible protein OsmY</fullName>
    </submittedName>
</protein>
<dbReference type="InterPro" id="IPR051686">
    <property type="entry name" value="Lipoprotein_DolP"/>
</dbReference>
<organism evidence="4 5">
    <name type="scientific">Paraburkholderia youngii</name>
    <dbReference type="NCBI Taxonomy" id="2782701"/>
    <lineage>
        <taxon>Bacteria</taxon>
        <taxon>Pseudomonadati</taxon>
        <taxon>Pseudomonadota</taxon>
        <taxon>Betaproteobacteria</taxon>
        <taxon>Burkholderiales</taxon>
        <taxon>Burkholderiaceae</taxon>
        <taxon>Paraburkholderia</taxon>
    </lineage>
</organism>
<gene>
    <name evidence="4" type="ORF">HDG41_004283</name>
</gene>
<dbReference type="AlphaFoldDB" id="A0A7W8P6V1"/>
<dbReference type="EMBL" id="JACHDE010000007">
    <property type="protein sequence ID" value="MBB5402197.1"/>
    <property type="molecule type" value="Genomic_DNA"/>
</dbReference>
<dbReference type="PANTHER" id="PTHR34606">
    <property type="entry name" value="BON DOMAIN-CONTAINING PROTEIN"/>
    <property type="match status" value="1"/>
</dbReference>
<dbReference type="InterPro" id="IPR007055">
    <property type="entry name" value="BON_dom"/>
</dbReference>
<accession>A0A7W8P6V1</accession>
<proteinExistence type="predicted"/>
<dbReference type="RefSeq" id="WP_184227026.1">
    <property type="nucleotide sequence ID" value="NZ_JACHDE010000007.1"/>
</dbReference>
<dbReference type="PANTHER" id="PTHR34606:SF15">
    <property type="entry name" value="BON DOMAIN-CONTAINING PROTEIN"/>
    <property type="match status" value="1"/>
</dbReference>
<keyword evidence="2" id="KW-0732">Signal</keyword>
<feature type="chain" id="PRO_5030551979" evidence="2">
    <location>
        <begin position="25"/>
        <end position="129"/>
    </location>
</feature>
<feature type="domain" description="BON" evidence="3">
    <location>
        <begin position="51"/>
        <end position="121"/>
    </location>
</feature>
<reference evidence="4 5" key="1">
    <citation type="submission" date="2020-08" db="EMBL/GenBank/DDBJ databases">
        <title>Genomic Encyclopedia of Type Strains, Phase IV (KMG-V): Genome sequencing to study the core and pangenomes of soil and plant-associated prokaryotes.</title>
        <authorList>
            <person name="Whitman W."/>
        </authorList>
    </citation>
    <scope>NUCLEOTIDE SEQUENCE [LARGE SCALE GENOMIC DNA]</scope>
    <source>
        <strain evidence="4 5">JPY162</strain>
    </source>
</reference>
<dbReference type="PROSITE" id="PS50914">
    <property type="entry name" value="BON"/>
    <property type="match status" value="1"/>
</dbReference>
<evidence type="ECO:0000313" key="4">
    <source>
        <dbReference type="EMBL" id="MBB5402197.1"/>
    </source>
</evidence>
<feature type="signal peptide" evidence="2">
    <location>
        <begin position="1"/>
        <end position="24"/>
    </location>
</feature>
<name>A0A7W8P6V1_9BURK</name>
<feature type="region of interest" description="Disordered" evidence="1">
    <location>
        <begin position="27"/>
        <end position="48"/>
    </location>
</feature>
<evidence type="ECO:0000256" key="2">
    <source>
        <dbReference type="SAM" id="SignalP"/>
    </source>
</evidence>